<gene>
    <name evidence="1" type="ORF">BDW02DRAFT_372</name>
</gene>
<organism evidence="1 2">
    <name type="scientific">Decorospora gaudefroyi</name>
    <dbReference type="NCBI Taxonomy" id="184978"/>
    <lineage>
        <taxon>Eukaryota</taxon>
        <taxon>Fungi</taxon>
        <taxon>Dikarya</taxon>
        <taxon>Ascomycota</taxon>
        <taxon>Pezizomycotina</taxon>
        <taxon>Dothideomycetes</taxon>
        <taxon>Pleosporomycetidae</taxon>
        <taxon>Pleosporales</taxon>
        <taxon>Pleosporineae</taxon>
        <taxon>Pleosporaceae</taxon>
        <taxon>Decorospora</taxon>
    </lineage>
</organism>
<name>A0A6A5KW13_9PLEO</name>
<dbReference type="EMBL" id="ML975244">
    <property type="protein sequence ID" value="KAF1839561.1"/>
    <property type="molecule type" value="Genomic_DNA"/>
</dbReference>
<dbReference type="AlphaFoldDB" id="A0A6A5KW13"/>
<protein>
    <submittedName>
        <fullName evidence="1">Uncharacterized protein</fullName>
    </submittedName>
</protein>
<keyword evidence="2" id="KW-1185">Reference proteome</keyword>
<evidence type="ECO:0000313" key="2">
    <source>
        <dbReference type="Proteomes" id="UP000800040"/>
    </source>
</evidence>
<reference evidence="1" key="1">
    <citation type="submission" date="2020-01" db="EMBL/GenBank/DDBJ databases">
        <authorList>
            <consortium name="DOE Joint Genome Institute"/>
            <person name="Haridas S."/>
            <person name="Albert R."/>
            <person name="Binder M."/>
            <person name="Bloem J."/>
            <person name="Labutti K."/>
            <person name="Salamov A."/>
            <person name="Andreopoulos B."/>
            <person name="Baker S.E."/>
            <person name="Barry K."/>
            <person name="Bills G."/>
            <person name="Bluhm B.H."/>
            <person name="Cannon C."/>
            <person name="Castanera R."/>
            <person name="Culley D.E."/>
            <person name="Daum C."/>
            <person name="Ezra D."/>
            <person name="Gonzalez J.B."/>
            <person name="Henrissat B."/>
            <person name="Kuo A."/>
            <person name="Liang C."/>
            <person name="Lipzen A."/>
            <person name="Lutzoni F."/>
            <person name="Magnuson J."/>
            <person name="Mondo S."/>
            <person name="Nolan M."/>
            <person name="Ohm R."/>
            <person name="Pangilinan J."/>
            <person name="Park H.-J."/>
            <person name="Ramirez L."/>
            <person name="Alfaro M."/>
            <person name="Sun H."/>
            <person name="Tritt A."/>
            <person name="Yoshinaga Y."/>
            <person name="Zwiers L.-H."/>
            <person name="Turgeon B.G."/>
            <person name="Goodwin S.B."/>
            <person name="Spatafora J.W."/>
            <person name="Crous P.W."/>
            <person name="Grigoriev I.V."/>
        </authorList>
    </citation>
    <scope>NUCLEOTIDE SEQUENCE</scope>
    <source>
        <strain evidence="1">P77</strain>
    </source>
</reference>
<proteinExistence type="predicted"/>
<dbReference type="Proteomes" id="UP000800040">
    <property type="component" value="Unassembled WGS sequence"/>
</dbReference>
<sequence length="83" mass="9394">MGHDGVDIWVNVFREVLRFPTIVCGVCIQAYFVHICIHECSCVGGYRTTSDRVTGLGLQRRDTRVRCTFSNDHKSSRMAGVCR</sequence>
<accession>A0A6A5KW13</accession>
<evidence type="ECO:0000313" key="1">
    <source>
        <dbReference type="EMBL" id="KAF1839561.1"/>
    </source>
</evidence>